<feature type="transmembrane region" description="Helical" evidence="1">
    <location>
        <begin position="419"/>
        <end position="441"/>
    </location>
</feature>
<evidence type="ECO:0000256" key="1">
    <source>
        <dbReference type="SAM" id="Phobius"/>
    </source>
</evidence>
<keyword evidence="1" id="KW-0472">Membrane</keyword>
<dbReference type="eggNOG" id="ENOG503357X">
    <property type="taxonomic scope" value="Bacteria"/>
</dbReference>
<keyword evidence="3" id="KW-1185">Reference proteome</keyword>
<feature type="transmembrane region" description="Helical" evidence="1">
    <location>
        <begin position="266"/>
        <end position="285"/>
    </location>
</feature>
<feature type="transmembrane region" description="Helical" evidence="1">
    <location>
        <begin position="516"/>
        <end position="539"/>
    </location>
</feature>
<feature type="transmembrane region" description="Helical" evidence="1">
    <location>
        <begin position="384"/>
        <end position="407"/>
    </location>
</feature>
<feature type="transmembrane region" description="Helical" evidence="1">
    <location>
        <begin position="345"/>
        <end position="364"/>
    </location>
</feature>
<feature type="transmembrane region" description="Helical" evidence="1">
    <location>
        <begin position="98"/>
        <end position="119"/>
    </location>
</feature>
<keyword evidence="1" id="KW-0812">Transmembrane</keyword>
<keyword evidence="1" id="KW-1133">Transmembrane helix</keyword>
<protein>
    <submittedName>
        <fullName evidence="2">Uncharacterized protein</fullName>
    </submittedName>
</protein>
<feature type="transmembrane region" description="Helical" evidence="1">
    <location>
        <begin position="163"/>
        <end position="188"/>
    </location>
</feature>
<sequence length="557" mass="54753">MLLVLGPLVGVTGAAAPPGFTSWPLLALLSFLPVLLAIGLVRANRPAAASALLVVLALAGLGRLLADLQLLVDPNLLSRPELLVATGVSQLHAGAGTWLLLAGHVLTIAAGVLAVDPAIERDTSREPRRGLVLLTLLPSVGALGLLFAPYTSDNPYLPGTGALGAPALVSVGSLVITVIAVVCAVVCASNRDAETSQGGLLGAGLVLLALCVPALASALLVPGLHPAAGPVVVLVAAALFLALGATVDHLPDPGLGAARLPAGRGLYVTAGVLGVLAGLLAWLGARLPQVELPATGPSPTPVPPDLSASAATPSTGSLVLAGALVAALACTQFAGAVANTCRPAFAVLCLLVPLAGIGVLDASAESITALNSLYRTGAQSGPGALVIWLAAFLAVAAAVVAAVAGAVERDEVGEQVETAPGAVPVAAVALAGLLAVLAFALPTVSAPDYQAPGLVTNVRLFAFSGLLLGVLTICAAAVLALRSRPARASALLLGAAGVAGLRALDYPFTASGVPGAGAGVGTWLALGCAFVLVLAVFAVRSGGLRSEHRDGLHAHGD</sequence>
<dbReference type="HOGENOM" id="CLU_016958_0_0_11"/>
<organism evidence="2 3">
    <name type="scientific">Kutzneria albida DSM 43870</name>
    <dbReference type="NCBI Taxonomy" id="1449976"/>
    <lineage>
        <taxon>Bacteria</taxon>
        <taxon>Bacillati</taxon>
        <taxon>Actinomycetota</taxon>
        <taxon>Actinomycetes</taxon>
        <taxon>Pseudonocardiales</taxon>
        <taxon>Pseudonocardiaceae</taxon>
        <taxon>Kutzneria</taxon>
    </lineage>
</organism>
<feature type="transmembrane region" description="Helical" evidence="1">
    <location>
        <begin position="200"/>
        <end position="221"/>
    </location>
</feature>
<feature type="transmembrane region" description="Helical" evidence="1">
    <location>
        <begin position="488"/>
        <end position="504"/>
    </location>
</feature>
<dbReference type="KEGG" id="kal:KALB_8108"/>
<evidence type="ECO:0000313" key="2">
    <source>
        <dbReference type="EMBL" id="AHI01466.1"/>
    </source>
</evidence>
<dbReference type="EMBL" id="CP007155">
    <property type="protein sequence ID" value="AHI01466.1"/>
    <property type="molecule type" value="Genomic_DNA"/>
</dbReference>
<feature type="transmembrane region" description="Helical" evidence="1">
    <location>
        <begin position="131"/>
        <end position="151"/>
    </location>
</feature>
<feature type="transmembrane region" description="Helical" evidence="1">
    <location>
        <begin position="48"/>
        <end position="66"/>
    </location>
</feature>
<proteinExistence type="predicted"/>
<feature type="transmembrane region" description="Helical" evidence="1">
    <location>
        <begin position="461"/>
        <end position="481"/>
    </location>
</feature>
<name>W5WL21_9PSEU</name>
<reference evidence="2 3" key="1">
    <citation type="journal article" date="2014" name="BMC Genomics">
        <title>Complete genome sequence of producer of the glycopeptide antibiotic Aculeximycin Kutzneria albida DSM 43870T, a representative of minor genus of Pseudonocardiaceae.</title>
        <authorList>
            <person name="Rebets Y."/>
            <person name="Tokovenko B."/>
            <person name="Lushchyk I."/>
            <person name="Ruckert C."/>
            <person name="Zaburannyi N."/>
            <person name="Bechthold A."/>
            <person name="Kalinowski J."/>
            <person name="Luzhetskyy A."/>
        </authorList>
    </citation>
    <scope>NUCLEOTIDE SEQUENCE [LARGE SCALE GENOMIC DNA]</scope>
    <source>
        <strain evidence="2">DSM 43870</strain>
    </source>
</reference>
<accession>W5WL21</accession>
<gene>
    <name evidence="2" type="ORF">KALB_8108</name>
</gene>
<feature type="transmembrane region" description="Helical" evidence="1">
    <location>
        <begin position="318"/>
        <end position="338"/>
    </location>
</feature>
<dbReference type="AlphaFoldDB" id="W5WL21"/>
<dbReference type="STRING" id="1449976.KALB_8108"/>
<dbReference type="PATRIC" id="fig|1449976.3.peg.8145"/>
<feature type="transmembrane region" description="Helical" evidence="1">
    <location>
        <begin position="23"/>
        <end position="41"/>
    </location>
</feature>
<feature type="transmembrane region" description="Helical" evidence="1">
    <location>
        <begin position="227"/>
        <end position="245"/>
    </location>
</feature>
<evidence type="ECO:0000313" key="3">
    <source>
        <dbReference type="Proteomes" id="UP000019225"/>
    </source>
</evidence>
<dbReference type="Proteomes" id="UP000019225">
    <property type="component" value="Chromosome"/>
</dbReference>